<comment type="caution">
    <text evidence="2">The sequence shown here is derived from an EMBL/GenBank/DDBJ whole genome shotgun (WGS) entry which is preliminary data.</text>
</comment>
<protein>
    <submittedName>
        <fullName evidence="2">Uncharacterized protein</fullName>
    </submittedName>
</protein>
<evidence type="ECO:0000256" key="1">
    <source>
        <dbReference type="SAM" id="MobiDB-lite"/>
    </source>
</evidence>
<name>A0A834C2D9_ORYME</name>
<gene>
    <name evidence="2" type="ORF">FQA47_012635</name>
</gene>
<evidence type="ECO:0000313" key="2">
    <source>
        <dbReference type="EMBL" id="KAF6724432.1"/>
    </source>
</evidence>
<feature type="region of interest" description="Disordered" evidence="1">
    <location>
        <begin position="40"/>
        <end position="60"/>
    </location>
</feature>
<accession>A0A834C2D9</accession>
<sequence length="60" mass="6823">MTVRILPRARRRGLRRSRGAGVESVLVVEPSLKVMEQCESFHDDPMETNNGQEVNYGHRG</sequence>
<evidence type="ECO:0000313" key="3">
    <source>
        <dbReference type="Proteomes" id="UP000646548"/>
    </source>
</evidence>
<dbReference type="AlphaFoldDB" id="A0A834C2D9"/>
<feature type="region of interest" description="Disordered" evidence="1">
    <location>
        <begin position="1"/>
        <end position="20"/>
    </location>
</feature>
<dbReference type="EMBL" id="WKFB01000392">
    <property type="protein sequence ID" value="KAF6724432.1"/>
    <property type="molecule type" value="Genomic_DNA"/>
</dbReference>
<reference evidence="2" key="1">
    <citation type="journal article" name="BMC Genomics">
        <title>Long-read sequencing and de novo genome assembly of marine medaka (Oryzias melastigma).</title>
        <authorList>
            <person name="Liang P."/>
            <person name="Saqib H.S.A."/>
            <person name="Ni X."/>
            <person name="Shen Y."/>
        </authorList>
    </citation>
    <scope>NUCLEOTIDE SEQUENCE</scope>
    <source>
        <strain evidence="2">Bigg-433</strain>
    </source>
</reference>
<dbReference type="Proteomes" id="UP000646548">
    <property type="component" value="Unassembled WGS sequence"/>
</dbReference>
<organism evidence="2 3">
    <name type="scientific">Oryzias melastigma</name>
    <name type="common">Marine medaka</name>
    <dbReference type="NCBI Taxonomy" id="30732"/>
    <lineage>
        <taxon>Eukaryota</taxon>
        <taxon>Metazoa</taxon>
        <taxon>Chordata</taxon>
        <taxon>Craniata</taxon>
        <taxon>Vertebrata</taxon>
        <taxon>Euteleostomi</taxon>
        <taxon>Actinopterygii</taxon>
        <taxon>Neopterygii</taxon>
        <taxon>Teleostei</taxon>
        <taxon>Neoteleostei</taxon>
        <taxon>Acanthomorphata</taxon>
        <taxon>Ovalentaria</taxon>
        <taxon>Atherinomorphae</taxon>
        <taxon>Beloniformes</taxon>
        <taxon>Adrianichthyidae</taxon>
        <taxon>Oryziinae</taxon>
        <taxon>Oryzias</taxon>
    </lineage>
</organism>
<proteinExistence type="predicted"/>
<feature type="compositionally biased region" description="Basic residues" evidence="1">
    <location>
        <begin position="7"/>
        <end position="18"/>
    </location>
</feature>